<accession>A0A0A8YVT4</accession>
<evidence type="ECO:0000313" key="1">
    <source>
        <dbReference type="EMBL" id="JAD29523.1"/>
    </source>
</evidence>
<sequence length="51" mass="5691">MRGTHAGNALYFVFFSYSSAAERILKYDLGTMEMTLICPPPMSSIRIALDC</sequence>
<dbReference type="EMBL" id="GBRH01268372">
    <property type="protein sequence ID" value="JAD29523.1"/>
    <property type="molecule type" value="Transcribed_RNA"/>
</dbReference>
<protein>
    <submittedName>
        <fullName evidence="1">Uncharacterized protein</fullName>
    </submittedName>
</protein>
<name>A0A0A8YVT4_ARUDO</name>
<reference evidence="1" key="1">
    <citation type="submission" date="2014-09" db="EMBL/GenBank/DDBJ databases">
        <authorList>
            <person name="Magalhaes I.L.F."/>
            <person name="Oliveira U."/>
            <person name="Santos F.R."/>
            <person name="Vidigal T.H.D.A."/>
            <person name="Brescovit A.D."/>
            <person name="Santos A.J."/>
        </authorList>
    </citation>
    <scope>NUCLEOTIDE SEQUENCE</scope>
    <source>
        <tissue evidence="1">Shoot tissue taken approximately 20 cm above the soil surface</tissue>
    </source>
</reference>
<organism evidence="1">
    <name type="scientific">Arundo donax</name>
    <name type="common">Giant reed</name>
    <name type="synonym">Donax arundinaceus</name>
    <dbReference type="NCBI Taxonomy" id="35708"/>
    <lineage>
        <taxon>Eukaryota</taxon>
        <taxon>Viridiplantae</taxon>
        <taxon>Streptophyta</taxon>
        <taxon>Embryophyta</taxon>
        <taxon>Tracheophyta</taxon>
        <taxon>Spermatophyta</taxon>
        <taxon>Magnoliopsida</taxon>
        <taxon>Liliopsida</taxon>
        <taxon>Poales</taxon>
        <taxon>Poaceae</taxon>
        <taxon>PACMAD clade</taxon>
        <taxon>Arundinoideae</taxon>
        <taxon>Arundineae</taxon>
        <taxon>Arundo</taxon>
    </lineage>
</organism>
<proteinExistence type="predicted"/>
<dbReference type="AlphaFoldDB" id="A0A0A8YVT4"/>
<reference evidence="1" key="2">
    <citation type="journal article" date="2015" name="Data Brief">
        <title>Shoot transcriptome of the giant reed, Arundo donax.</title>
        <authorList>
            <person name="Barrero R.A."/>
            <person name="Guerrero F.D."/>
            <person name="Moolhuijzen P."/>
            <person name="Goolsby J.A."/>
            <person name="Tidwell J."/>
            <person name="Bellgard S.E."/>
            <person name="Bellgard M.I."/>
        </authorList>
    </citation>
    <scope>NUCLEOTIDE SEQUENCE</scope>
    <source>
        <tissue evidence="1">Shoot tissue taken approximately 20 cm above the soil surface</tissue>
    </source>
</reference>